<dbReference type="CDD" id="cd05382">
    <property type="entry name" value="CAP_GAPR1-like"/>
    <property type="match status" value="1"/>
</dbReference>
<dbReference type="SMART" id="SM00198">
    <property type="entry name" value="SCP"/>
    <property type="match status" value="1"/>
</dbReference>
<feature type="domain" description="SCP" evidence="1">
    <location>
        <begin position="76"/>
        <end position="211"/>
    </location>
</feature>
<dbReference type="Proteomes" id="UP000663879">
    <property type="component" value="Unassembled WGS sequence"/>
</dbReference>
<accession>A0A813YWE1</accession>
<comment type="caution">
    <text evidence="2">The sequence shown here is derived from an EMBL/GenBank/DDBJ whole genome shotgun (WGS) entry which is preliminary data.</text>
</comment>
<evidence type="ECO:0000259" key="1">
    <source>
        <dbReference type="SMART" id="SM00198"/>
    </source>
</evidence>
<dbReference type="InterPro" id="IPR014044">
    <property type="entry name" value="CAP_dom"/>
</dbReference>
<reference evidence="2" key="1">
    <citation type="submission" date="2021-02" db="EMBL/GenBank/DDBJ databases">
        <authorList>
            <person name="Nowell W R."/>
        </authorList>
    </citation>
    <scope>NUCLEOTIDE SEQUENCE</scope>
    <source>
        <strain evidence="2">Ploen Becks lab</strain>
    </source>
</reference>
<dbReference type="AlphaFoldDB" id="A0A813YWE1"/>
<dbReference type="InterPro" id="IPR034113">
    <property type="entry name" value="SCP_GAPR1-like"/>
</dbReference>
<dbReference type="Gene3D" id="3.40.33.10">
    <property type="entry name" value="CAP"/>
    <property type="match status" value="1"/>
</dbReference>
<evidence type="ECO:0000313" key="2">
    <source>
        <dbReference type="EMBL" id="CAF0889670.1"/>
    </source>
</evidence>
<name>A0A813YWE1_9BILA</name>
<dbReference type="EMBL" id="CAJNOC010001769">
    <property type="protein sequence ID" value="CAF0889670.1"/>
    <property type="molecule type" value="Genomic_DNA"/>
</dbReference>
<sequence>MPPKKPANIYVPYESKVHERNKTGRPTAKYIEQISRFLTNDNRVKLTPYEKTKHAFDKESFLIFIPIITSELDQKTFQNEALMAHNLYRLIHGVPELVLNEKLSDLAYSRAKELAELNDLNVKQNIYEGKSLGETIGMVGGFDTYNGISATQLWYSVVSKFDEEGEDSIEGGSFSQLIWKNTKEVGFGIVMSNDNKFYFVAEYYPSGNQRGLYEENVFQLTDQSVREFMKFEKLKNLTSQAITATVFKEQVKLNDENLNQRNLSFDKNETKSDKVVTGILEFEESSFKSFNNKTQDLILNSTVTASTTTETTTTNITTTTTTTVIPTTNSTIPSTIKNRRLKVSKNKLKISPTTISNRIEPDNF</sequence>
<organism evidence="2 3">
    <name type="scientific">Brachionus calyciflorus</name>
    <dbReference type="NCBI Taxonomy" id="104777"/>
    <lineage>
        <taxon>Eukaryota</taxon>
        <taxon>Metazoa</taxon>
        <taxon>Spiralia</taxon>
        <taxon>Gnathifera</taxon>
        <taxon>Rotifera</taxon>
        <taxon>Eurotatoria</taxon>
        <taxon>Monogononta</taxon>
        <taxon>Pseudotrocha</taxon>
        <taxon>Ploima</taxon>
        <taxon>Brachionidae</taxon>
        <taxon>Brachionus</taxon>
    </lineage>
</organism>
<gene>
    <name evidence="2" type="ORF">OXX778_LOCUS10842</name>
</gene>
<evidence type="ECO:0000313" key="3">
    <source>
        <dbReference type="Proteomes" id="UP000663879"/>
    </source>
</evidence>
<dbReference type="SUPFAM" id="SSF55797">
    <property type="entry name" value="PR-1-like"/>
    <property type="match status" value="1"/>
</dbReference>
<dbReference type="InterPro" id="IPR035940">
    <property type="entry name" value="CAP_sf"/>
</dbReference>
<proteinExistence type="predicted"/>
<protein>
    <recommendedName>
        <fullName evidence="1">SCP domain-containing protein</fullName>
    </recommendedName>
</protein>
<dbReference type="Pfam" id="PF00188">
    <property type="entry name" value="CAP"/>
    <property type="match status" value="1"/>
</dbReference>
<dbReference type="OrthoDB" id="337038at2759"/>
<keyword evidence="3" id="KW-1185">Reference proteome</keyword>
<dbReference type="PANTHER" id="PTHR10334">
    <property type="entry name" value="CYSTEINE-RICH SECRETORY PROTEIN-RELATED"/>
    <property type="match status" value="1"/>
</dbReference>
<dbReference type="InterPro" id="IPR001283">
    <property type="entry name" value="CRISP-related"/>
</dbReference>